<accession>A0A5J4X7W9</accession>
<evidence type="ECO:0000313" key="1">
    <source>
        <dbReference type="EMBL" id="KAA6403264.1"/>
    </source>
</evidence>
<comment type="caution">
    <text evidence="1">The sequence shown here is derived from an EMBL/GenBank/DDBJ whole genome shotgun (WGS) entry which is preliminary data.</text>
</comment>
<reference evidence="1 2" key="1">
    <citation type="submission" date="2019-03" db="EMBL/GenBank/DDBJ databases">
        <title>Single cell metagenomics reveals metabolic interactions within the superorganism composed of flagellate Streblomastix strix and complex community of Bacteroidetes bacteria on its surface.</title>
        <authorList>
            <person name="Treitli S.C."/>
            <person name="Kolisko M."/>
            <person name="Husnik F."/>
            <person name="Keeling P."/>
            <person name="Hampl V."/>
        </authorList>
    </citation>
    <scope>NUCLEOTIDE SEQUENCE [LARGE SCALE GENOMIC DNA]</scope>
    <source>
        <strain evidence="1">ST1C</strain>
    </source>
</reference>
<sequence>MQSDYQIQNAARAIITFTDSYAQNKQGKQNKQSDSEPTPSLVEISAYLYYLRDQIWDNIACKSVTQIPTLLRSLSALVTFRLGNRIDLDVDNQRLEIRIWSRDCLSLIQEYGDEQNQTELINNGYGRVMSITFSTAGGIGEEQDQEIFYGLNCIYWFLKDLYQGRNNDYKPSFQPLPLLARNTEEQMEEEGANEEIEAQMKNNGNNGKILDYANYAKATILNLFIRRR</sequence>
<dbReference type="Proteomes" id="UP000324800">
    <property type="component" value="Unassembled WGS sequence"/>
</dbReference>
<gene>
    <name evidence="1" type="ORF">EZS28_001207</name>
</gene>
<dbReference type="AlphaFoldDB" id="A0A5J4X7W9"/>
<evidence type="ECO:0000313" key="2">
    <source>
        <dbReference type="Proteomes" id="UP000324800"/>
    </source>
</evidence>
<protein>
    <submittedName>
        <fullName evidence="1">Uncharacterized protein</fullName>
    </submittedName>
</protein>
<proteinExistence type="predicted"/>
<organism evidence="1 2">
    <name type="scientific">Streblomastix strix</name>
    <dbReference type="NCBI Taxonomy" id="222440"/>
    <lineage>
        <taxon>Eukaryota</taxon>
        <taxon>Metamonada</taxon>
        <taxon>Preaxostyla</taxon>
        <taxon>Oxymonadida</taxon>
        <taxon>Streblomastigidae</taxon>
        <taxon>Streblomastix</taxon>
    </lineage>
</organism>
<dbReference type="EMBL" id="SNRW01000120">
    <property type="protein sequence ID" value="KAA6403264.1"/>
    <property type="molecule type" value="Genomic_DNA"/>
</dbReference>
<name>A0A5J4X7W9_9EUKA</name>